<dbReference type="PANTHER" id="PTHR33545:SF4">
    <property type="entry name" value="UPF0750 MEMBRANE PROTEIN YXKD"/>
    <property type="match status" value="1"/>
</dbReference>
<dbReference type="PANTHER" id="PTHR33545">
    <property type="entry name" value="UPF0750 MEMBRANE PROTEIN YITT-RELATED"/>
    <property type="match status" value="1"/>
</dbReference>
<dbReference type="PIRSF" id="PIRSF006483">
    <property type="entry name" value="Membrane_protein_YitT"/>
    <property type="match status" value="1"/>
</dbReference>
<evidence type="ECO:0000256" key="1">
    <source>
        <dbReference type="ARBA" id="ARBA00004651"/>
    </source>
</evidence>
<dbReference type="GO" id="GO:0005886">
    <property type="term" value="C:plasma membrane"/>
    <property type="evidence" value="ECO:0007669"/>
    <property type="project" value="UniProtKB-SubCell"/>
</dbReference>
<evidence type="ECO:0000256" key="5">
    <source>
        <dbReference type="ARBA" id="ARBA00023136"/>
    </source>
</evidence>
<comment type="subcellular location">
    <subcellularLocation>
        <location evidence="1">Cell membrane</location>
        <topology evidence="1">Multi-pass membrane protein</topology>
    </subcellularLocation>
</comment>
<reference evidence="6 7" key="1">
    <citation type="journal article" date="2015" name="Genome Announc.">
        <title>Complete genome sequences for 35 biothreat assay-relevant bacillus species.</title>
        <authorList>
            <person name="Johnson S.L."/>
            <person name="Daligault H.E."/>
            <person name="Davenport K.W."/>
            <person name="Jaissle J."/>
            <person name="Frey K.G."/>
            <person name="Ladner J.T."/>
            <person name="Broomall S.M."/>
            <person name="Bishop-Lilly K.A."/>
            <person name="Bruce D.C."/>
            <person name="Gibbons H.S."/>
            <person name="Coyne S.R."/>
            <person name="Lo C.C."/>
            <person name="Meincke L."/>
            <person name="Munk A.C."/>
            <person name="Koroleva G.I."/>
            <person name="Rosenzweig C.N."/>
            <person name="Palacios G.F."/>
            <person name="Redden C.L."/>
            <person name="Minogue T.D."/>
            <person name="Chain P.S."/>
        </authorList>
    </citation>
    <scope>NUCLEOTIDE SEQUENCE [LARGE SCALE GENOMIC DNA]</scope>
    <source>
        <strain evidence="7">ATCC 14581 / DSM 32 / JCM 2506 / NBRC 15308 / NCIMB 9376 / NCTC 10342 / NRRL B-14308 / VKM B-512</strain>
    </source>
</reference>
<evidence type="ECO:0000256" key="3">
    <source>
        <dbReference type="ARBA" id="ARBA00022692"/>
    </source>
</evidence>
<dbReference type="InterPro" id="IPR019264">
    <property type="entry name" value="DUF2179"/>
</dbReference>
<dbReference type="Pfam" id="PF10035">
    <property type="entry name" value="DUF2179"/>
    <property type="match status" value="1"/>
</dbReference>
<dbReference type="InterPro" id="IPR051461">
    <property type="entry name" value="UPF0750_membrane"/>
</dbReference>
<gene>
    <name evidence="6" type="ORF">BG04_4436</name>
</gene>
<proteinExistence type="predicted"/>
<dbReference type="RefSeq" id="WP_034652562.1">
    <property type="nucleotide sequence ID" value="NZ_BCVB01000005.1"/>
</dbReference>
<dbReference type="HOGENOM" id="CLU_063199_1_1_9"/>
<protein>
    <submittedName>
        <fullName evidence="6">Uncharacterized protein</fullName>
    </submittedName>
</protein>
<evidence type="ECO:0000256" key="2">
    <source>
        <dbReference type="ARBA" id="ARBA00022475"/>
    </source>
</evidence>
<name>A0A0B6AKV6_PRIM2</name>
<evidence type="ECO:0000256" key="4">
    <source>
        <dbReference type="ARBA" id="ARBA00022989"/>
    </source>
</evidence>
<dbReference type="InterPro" id="IPR015867">
    <property type="entry name" value="N-reg_PII/ATP_PRibTrfase_C"/>
</dbReference>
<accession>A0A0B6AKV6</accession>
<evidence type="ECO:0000313" key="6">
    <source>
        <dbReference type="EMBL" id="AJI21238.1"/>
    </source>
</evidence>
<keyword evidence="3" id="KW-0812">Transmembrane</keyword>
<dbReference type="Gene3D" id="3.30.70.120">
    <property type="match status" value="1"/>
</dbReference>
<dbReference type="Pfam" id="PF02588">
    <property type="entry name" value="YitT_membrane"/>
    <property type="match status" value="1"/>
</dbReference>
<evidence type="ECO:0000313" key="7">
    <source>
        <dbReference type="Proteomes" id="UP000031829"/>
    </source>
</evidence>
<keyword evidence="5" id="KW-0472">Membrane</keyword>
<sequence>MINKIKEIILIILGSLIFALAINYFAIPNELAEGGVTGVTMITYYVLGWSPGITNFILNGLLVLIGYKLLHKRVIAYTIICIIFTSLFLHITEGLGNPLDDTLLGAIFAGILAGVGLGLVFRGGGTSGGSAVIARLANQYLDWNISKTMLAIDLLVVASAYFVIGGEKTMYTVISLYIGTKVLDYIIEGLNPRKAITIISHRSAEVAEQVNKKMQRGVTVFSAHGSYTKEAKDVLYVVVNKQELLELKRIIHKVDEQAFVVVHDVRDVFGVGFTIPKAG</sequence>
<organism evidence="6 7">
    <name type="scientific">Priestia megaterium (strain ATCC 14581 / DSM 32 / CCUG 1817 / JCM 2506 / NBRC 15308 / NCIMB 9376 / NCTC 10342 / NRRL B-14308 / VKM B-512 / Ford 19)</name>
    <name type="common">Bacillus megaterium</name>
    <dbReference type="NCBI Taxonomy" id="1348623"/>
    <lineage>
        <taxon>Bacteria</taxon>
        <taxon>Bacillati</taxon>
        <taxon>Bacillota</taxon>
        <taxon>Bacilli</taxon>
        <taxon>Bacillales</taxon>
        <taxon>Bacillaceae</taxon>
        <taxon>Priestia</taxon>
    </lineage>
</organism>
<dbReference type="EMBL" id="CP009920">
    <property type="protein sequence ID" value="AJI21238.1"/>
    <property type="molecule type" value="Genomic_DNA"/>
</dbReference>
<dbReference type="InterPro" id="IPR003740">
    <property type="entry name" value="YitT"/>
</dbReference>
<dbReference type="GeneID" id="93642443"/>
<dbReference type="CDD" id="cd16380">
    <property type="entry name" value="YitT_C"/>
    <property type="match status" value="1"/>
</dbReference>
<keyword evidence="2" id="KW-1003">Cell membrane</keyword>
<keyword evidence="4" id="KW-1133">Transmembrane helix</keyword>
<dbReference type="KEGG" id="bmeg:BG04_4436"/>
<dbReference type="AlphaFoldDB" id="A0A0B6AKV6"/>
<dbReference type="Proteomes" id="UP000031829">
    <property type="component" value="Chromosome"/>
</dbReference>